<keyword evidence="6" id="KW-1185">Reference proteome</keyword>
<dbReference type="Gene3D" id="2.40.10.10">
    <property type="entry name" value="Trypsin-like serine proteases"/>
    <property type="match status" value="2"/>
</dbReference>
<accession>A0A7T8BC23</accession>
<dbReference type="Pfam" id="PF13365">
    <property type="entry name" value="Trypsin_2"/>
    <property type="match status" value="1"/>
</dbReference>
<dbReference type="RefSeq" id="WP_215628456.1">
    <property type="nucleotide sequence ID" value="NZ_CP067089.2"/>
</dbReference>
<proteinExistence type="inferred from homology"/>
<protein>
    <submittedName>
        <fullName evidence="5">Trypsin-like peptidase domain-containing protein</fullName>
    </submittedName>
</protein>
<dbReference type="GO" id="GO:0004252">
    <property type="term" value="F:serine-type endopeptidase activity"/>
    <property type="evidence" value="ECO:0007669"/>
    <property type="project" value="InterPro"/>
</dbReference>
<comment type="similarity">
    <text evidence="1">Belongs to the peptidase S1C family.</text>
</comment>
<evidence type="ECO:0000313" key="5">
    <source>
        <dbReference type="EMBL" id="QQO11147.1"/>
    </source>
</evidence>
<sequence length="610" mass="66329">MPKPSKKHVFLLFSFLAGPALLFFSCASAEQRLEAPWSIREFRLDDISMYAEEDPARAIHLIGMYENIYGPDSPHNEIDDDDAQHLENLREQAISNLKTAQAAAIEEKRWDDAASLARSLAVVGIAVESTGMEPDFVLAEALEYLDQGNNLAAFIHAVRAHELRPLDAENALLFLERAVDVKQRRTAAFFLAIIDSLQVPVEETLRSYAEGRDSPADMIKGVATVLVDRGVRIQRGMGSPDRVIGSAFFVDASGLLITNYHVIASEVDPSYEGFSRMYIRMGDSSSPRIPAKVIGWDKAMDLALIKAEITPEYVFSVVDRVIPRVGDTVIAIGSPGGLEKTVTSGIVSALGRRFLQIGDVIQIDAAVNHGNSGGPVVDNSGRLVGIVFAGIDQYQGLNFAVPAERLAAALPAMIKGGKSERPWIGLTVSETVSGAEIIYVAPYTPASEQQIPEGVYITRLNDTVITAPQGALIPALQDVLFPFRPGELVSLETSDGKRYIVMTAVRPDVPLAQAAKVDTKERMAAPLFGLILSPSLGKSFSPTYLVKKIVRGSIADEAGLSENDSVSIKNFRLEEDLGYALMVINVKKRRMGYMETTMQLPALLDSPDTL</sequence>
<keyword evidence="3" id="KW-0378">Hydrolase</keyword>
<evidence type="ECO:0000256" key="2">
    <source>
        <dbReference type="ARBA" id="ARBA00022670"/>
    </source>
</evidence>
<keyword evidence="4" id="KW-0732">Signal</keyword>
<organism evidence="5 6">
    <name type="scientific">Breznakiella homolactica</name>
    <dbReference type="NCBI Taxonomy" id="2798577"/>
    <lineage>
        <taxon>Bacteria</taxon>
        <taxon>Pseudomonadati</taxon>
        <taxon>Spirochaetota</taxon>
        <taxon>Spirochaetia</taxon>
        <taxon>Spirochaetales</taxon>
        <taxon>Breznakiellaceae</taxon>
        <taxon>Breznakiella</taxon>
    </lineage>
</organism>
<dbReference type="InterPro" id="IPR001940">
    <property type="entry name" value="Peptidase_S1C"/>
</dbReference>
<dbReference type="EMBL" id="CP067089">
    <property type="protein sequence ID" value="QQO11147.1"/>
    <property type="molecule type" value="Genomic_DNA"/>
</dbReference>
<dbReference type="SUPFAM" id="SSF50494">
    <property type="entry name" value="Trypsin-like serine proteases"/>
    <property type="match status" value="1"/>
</dbReference>
<feature type="signal peptide" evidence="4">
    <location>
        <begin position="1"/>
        <end position="29"/>
    </location>
</feature>
<dbReference type="PROSITE" id="PS51257">
    <property type="entry name" value="PROKAR_LIPOPROTEIN"/>
    <property type="match status" value="1"/>
</dbReference>
<evidence type="ECO:0000313" key="6">
    <source>
        <dbReference type="Proteomes" id="UP000595917"/>
    </source>
</evidence>
<evidence type="ECO:0000256" key="4">
    <source>
        <dbReference type="SAM" id="SignalP"/>
    </source>
</evidence>
<dbReference type="InterPro" id="IPR009003">
    <property type="entry name" value="Peptidase_S1_PA"/>
</dbReference>
<dbReference type="InterPro" id="IPR043504">
    <property type="entry name" value="Peptidase_S1_PA_chymotrypsin"/>
</dbReference>
<dbReference type="Proteomes" id="UP000595917">
    <property type="component" value="Chromosome"/>
</dbReference>
<keyword evidence="2" id="KW-0645">Protease</keyword>
<gene>
    <name evidence="5" type="ORF">JFL75_09610</name>
</gene>
<name>A0A7T8BC23_9SPIR</name>
<reference evidence="5" key="1">
    <citation type="submission" date="2021-01" db="EMBL/GenBank/DDBJ databases">
        <title>Description of Breznakiella homolactica.</title>
        <authorList>
            <person name="Song Y."/>
            <person name="Brune A."/>
        </authorList>
    </citation>
    <scope>NUCLEOTIDE SEQUENCE</scope>
    <source>
        <strain evidence="5">RmG30</strain>
    </source>
</reference>
<dbReference type="GO" id="GO:0006508">
    <property type="term" value="P:proteolysis"/>
    <property type="evidence" value="ECO:0007669"/>
    <property type="project" value="UniProtKB-KW"/>
</dbReference>
<feature type="chain" id="PRO_5031018311" evidence="4">
    <location>
        <begin position="30"/>
        <end position="610"/>
    </location>
</feature>
<dbReference type="PANTHER" id="PTHR43343">
    <property type="entry name" value="PEPTIDASE S12"/>
    <property type="match status" value="1"/>
</dbReference>
<dbReference type="PRINTS" id="PR00834">
    <property type="entry name" value="PROTEASES2C"/>
</dbReference>
<dbReference type="KEGG" id="bhc:JFL75_09610"/>
<dbReference type="InterPro" id="IPR051201">
    <property type="entry name" value="Chloro_Bact_Ser_Proteases"/>
</dbReference>
<dbReference type="AlphaFoldDB" id="A0A7T8BC23"/>
<evidence type="ECO:0000256" key="1">
    <source>
        <dbReference type="ARBA" id="ARBA00010541"/>
    </source>
</evidence>
<dbReference type="PANTHER" id="PTHR43343:SF3">
    <property type="entry name" value="PROTEASE DO-LIKE 8, CHLOROPLASTIC"/>
    <property type="match status" value="1"/>
</dbReference>
<evidence type="ECO:0000256" key="3">
    <source>
        <dbReference type="ARBA" id="ARBA00022801"/>
    </source>
</evidence>